<gene>
    <name evidence="2" type="ORF">CYCCA115_LOCUS2172</name>
</gene>
<proteinExistence type="predicted"/>
<protein>
    <submittedName>
        <fullName evidence="2">Uncharacterized protein</fullName>
    </submittedName>
</protein>
<feature type="compositionally biased region" description="Polar residues" evidence="1">
    <location>
        <begin position="182"/>
        <end position="203"/>
    </location>
</feature>
<name>A0AAD2FGZ1_9STRA</name>
<dbReference type="Proteomes" id="UP001295423">
    <property type="component" value="Unassembled WGS sequence"/>
</dbReference>
<feature type="compositionally biased region" description="Low complexity" evidence="1">
    <location>
        <begin position="60"/>
        <end position="71"/>
    </location>
</feature>
<keyword evidence="3" id="KW-1185">Reference proteome</keyword>
<feature type="compositionally biased region" description="Polar residues" evidence="1">
    <location>
        <begin position="13"/>
        <end position="22"/>
    </location>
</feature>
<organism evidence="2 3">
    <name type="scientific">Cylindrotheca closterium</name>
    <dbReference type="NCBI Taxonomy" id="2856"/>
    <lineage>
        <taxon>Eukaryota</taxon>
        <taxon>Sar</taxon>
        <taxon>Stramenopiles</taxon>
        <taxon>Ochrophyta</taxon>
        <taxon>Bacillariophyta</taxon>
        <taxon>Bacillariophyceae</taxon>
        <taxon>Bacillariophycidae</taxon>
        <taxon>Bacillariales</taxon>
        <taxon>Bacillariaceae</taxon>
        <taxon>Cylindrotheca</taxon>
    </lineage>
</organism>
<dbReference type="EMBL" id="CAKOGP040000114">
    <property type="protein sequence ID" value="CAJ1930961.1"/>
    <property type="molecule type" value="Genomic_DNA"/>
</dbReference>
<evidence type="ECO:0000256" key="1">
    <source>
        <dbReference type="SAM" id="MobiDB-lite"/>
    </source>
</evidence>
<feature type="compositionally biased region" description="Polar residues" evidence="1">
    <location>
        <begin position="268"/>
        <end position="279"/>
    </location>
</feature>
<dbReference type="AlphaFoldDB" id="A0AAD2FGZ1"/>
<accession>A0AAD2FGZ1</accession>
<reference evidence="2" key="1">
    <citation type="submission" date="2023-08" db="EMBL/GenBank/DDBJ databases">
        <authorList>
            <person name="Audoor S."/>
            <person name="Bilcke G."/>
        </authorList>
    </citation>
    <scope>NUCLEOTIDE SEQUENCE</scope>
</reference>
<feature type="region of interest" description="Disordered" evidence="1">
    <location>
        <begin position="182"/>
        <end position="245"/>
    </location>
</feature>
<sequence length="589" mass="65664">MEHWASQFVEPTIRTNNDNTKPWNKDMSYLRASPPKQIRAPATEQRDEPAAYDVPNDIPSLSQSTSSLSLSVTDVDRERTTPTDITDNEILQGAAMLKAQLLKEQEELIQQEARYMASPQSTPGRSREYNNSAYFSDTEDEDEQDDYNVWGIEKATPSHFSFVDVNNDGKWAEFSNQDNVFTKTPQGHFSSNESRASKLSSSPDAYIDRPPKRSINLGEKKLPQQSIMNDIPSIESHRTTASKEPGVADAAYAMFMSGTPMSSYAPPRTNTQTSPSRVNTSSTSKPQSPPKSYPLSRNQSAISAAESDALDFLASQFSTEVEPVAPIRKKTESPIKPKQAKKVKKKEPGFPLVVKPMPMPGDLAQSVVSPFTKEYRLLLKDPGYLHAQGAGTLWQSLVSQHVKFPSKWFNGSRAPPMGLGERRLWQYIGRHRVGGDKALNLIVNNRGAAGRILMHIVVKEESTLAPALDVAIGCFHPNARGVRTTAAFEPILEDCRDIWLATRRRFPDDLDVENSLRYQQEKNATLGDSPLGPKHAVNNTNMRAIFGEKPPLQTIFVLESELKKILIDQVATQDMPPSLVLLQRYLKLL</sequence>
<evidence type="ECO:0000313" key="3">
    <source>
        <dbReference type="Proteomes" id="UP001295423"/>
    </source>
</evidence>
<comment type="caution">
    <text evidence="2">The sequence shown here is derived from an EMBL/GenBank/DDBJ whole genome shotgun (WGS) entry which is preliminary data.</text>
</comment>
<feature type="region of interest" description="Disordered" evidence="1">
    <location>
        <begin position="262"/>
        <end position="300"/>
    </location>
</feature>
<feature type="region of interest" description="Disordered" evidence="1">
    <location>
        <begin position="1"/>
        <end position="79"/>
    </location>
</feature>
<evidence type="ECO:0000313" key="2">
    <source>
        <dbReference type="EMBL" id="CAJ1930961.1"/>
    </source>
</evidence>